<feature type="transmembrane region" description="Helical" evidence="8">
    <location>
        <begin position="89"/>
        <end position="114"/>
    </location>
</feature>
<organism evidence="10 11">
    <name type="scientific">Chitinophaga niastensis</name>
    <dbReference type="NCBI Taxonomy" id="536980"/>
    <lineage>
        <taxon>Bacteria</taxon>
        <taxon>Pseudomonadati</taxon>
        <taxon>Bacteroidota</taxon>
        <taxon>Chitinophagia</taxon>
        <taxon>Chitinophagales</taxon>
        <taxon>Chitinophagaceae</taxon>
        <taxon>Chitinophaga</taxon>
    </lineage>
</organism>
<comment type="subcellular location">
    <subcellularLocation>
        <location evidence="1">Cell membrane</location>
        <topology evidence="1">Multi-pass membrane protein</topology>
    </subcellularLocation>
</comment>
<keyword evidence="2" id="KW-1003">Cell membrane</keyword>
<dbReference type="InterPro" id="IPR050297">
    <property type="entry name" value="LipidA_mod_glycosyltrf_83"/>
</dbReference>
<dbReference type="Pfam" id="PF13231">
    <property type="entry name" value="PMT_2"/>
    <property type="match status" value="1"/>
</dbReference>
<evidence type="ECO:0000313" key="10">
    <source>
        <dbReference type="EMBL" id="PSL43027.1"/>
    </source>
</evidence>
<evidence type="ECO:0000256" key="2">
    <source>
        <dbReference type="ARBA" id="ARBA00022475"/>
    </source>
</evidence>
<evidence type="ECO:0000256" key="8">
    <source>
        <dbReference type="SAM" id="Phobius"/>
    </source>
</evidence>
<comment type="caution">
    <text evidence="10">The sequence shown here is derived from an EMBL/GenBank/DDBJ whole genome shotgun (WGS) entry which is preliminary data.</text>
</comment>
<feature type="transmembrane region" description="Helical" evidence="8">
    <location>
        <begin position="199"/>
        <end position="218"/>
    </location>
</feature>
<keyword evidence="4 10" id="KW-0808">Transferase</keyword>
<evidence type="ECO:0000256" key="6">
    <source>
        <dbReference type="ARBA" id="ARBA00022989"/>
    </source>
</evidence>
<keyword evidence="5 8" id="KW-0812">Transmembrane</keyword>
<evidence type="ECO:0000256" key="4">
    <source>
        <dbReference type="ARBA" id="ARBA00022679"/>
    </source>
</evidence>
<proteinExistence type="predicted"/>
<dbReference type="GO" id="GO:0016763">
    <property type="term" value="F:pentosyltransferase activity"/>
    <property type="evidence" value="ECO:0007669"/>
    <property type="project" value="TreeGrafter"/>
</dbReference>
<feature type="domain" description="Glycosyltransferase RgtA/B/C/D-like" evidence="9">
    <location>
        <begin position="60"/>
        <end position="216"/>
    </location>
</feature>
<sequence>MPPDFFYLFPMKPTHLLYLLALIKLILPFFLQDPLWGPHRDEFLYLAEARHMAWGYMEAPPLLSVFAWLTNLLGGAMWAIKIWPSLAGALTYILVGRLVLHLGGRWFALVLAWMPFVTGAWLRMHFLFQPNFLDIFCWTAMAYGLIRFQQTGKPMHLYIAGVSFGLGMLSKYTMAFYATGLMAGLLLVWDRKVLTNRHFYCAIGLGFLLFLPNLLWQARHGFPVVYHMKALEDGQLQYLSPWTFLKDQLLYNVATLFTWVTGLVWVARTKQYRFIAWAFFVTIALLMMAHGKSYYSQGAYPILFAFGAPRLEAWANKWWKIGMLAFSLFIGIRVVPLLLPFKAPAPLAEYYAHHPLARKVGALRWEDLQDHSLPQDFADMLSWEEMTQKVARAYASLDSTEKAHTLLFCDNYGEAGAVNYYGPKYHLPQAYSDNASFLYWMPRDFDRFEVLLLVTDDKQEMQHSFIKEFKAVRLVDSISNPHAREDGSLIILLKGPSDAFRKAFRDKIDRSQLKTTAQGAVQTLKPNALEEGGAMH</sequence>
<feature type="transmembrane region" description="Helical" evidence="8">
    <location>
        <begin position="158"/>
        <end position="187"/>
    </location>
</feature>
<reference evidence="10 11" key="1">
    <citation type="submission" date="2018-03" db="EMBL/GenBank/DDBJ databases">
        <title>Genomic Encyclopedia of Archaeal and Bacterial Type Strains, Phase II (KMG-II): from individual species to whole genera.</title>
        <authorList>
            <person name="Goeker M."/>
        </authorList>
    </citation>
    <scope>NUCLEOTIDE SEQUENCE [LARGE SCALE GENOMIC DNA]</scope>
    <source>
        <strain evidence="10 11">DSM 24859</strain>
    </source>
</reference>
<dbReference type="GO" id="GO:0005886">
    <property type="term" value="C:plasma membrane"/>
    <property type="evidence" value="ECO:0007669"/>
    <property type="project" value="UniProtKB-SubCell"/>
</dbReference>
<evidence type="ECO:0000259" key="9">
    <source>
        <dbReference type="Pfam" id="PF13231"/>
    </source>
</evidence>
<evidence type="ECO:0000256" key="7">
    <source>
        <dbReference type="ARBA" id="ARBA00023136"/>
    </source>
</evidence>
<keyword evidence="6 8" id="KW-1133">Transmembrane helix</keyword>
<protein>
    <submittedName>
        <fullName evidence="10">4-amino-4-deoxy-L-arabinose transferase-like glycosyltransferase</fullName>
    </submittedName>
</protein>
<accession>A0A2P8H9X3</accession>
<dbReference type="AlphaFoldDB" id="A0A2P8H9X3"/>
<feature type="transmembrane region" description="Helical" evidence="8">
    <location>
        <begin position="249"/>
        <end position="267"/>
    </location>
</feature>
<feature type="transmembrane region" description="Helical" evidence="8">
    <location>
        <begin position="274"/>
        <end position="291"/>
    </location>
</feature>
<feature type="transmembrane region" description="Helical" evidence="8">
    <location>
        <begin position="15"/>
        <end position="31"/>
    </location>
</feature>
<keyword evidence="7 8" id="KW-0472">Membrane</keyword>
<evidence type="ECO:0000313" key="11">
    <source>
        <dbReference type="Proteomes" id="UP000240971"/>
    </source>
</evidence>
<name>A0A2P8H9X3_CHINA</name>
<feature type="transmembrane region" description="Helical" evidence="8">
    <location>
        <begin position="318"/>
        <end position="339"/>
    </location>
</feature>
<evidence type="ECO:0000256" key="5">
    <source>
        <dbReference type="ARBA" id="ARBA00022692"/>
    </source>
</evidence>
<keyword evidence="11" id="KW-1185">Reference proteome</keyword>
<evidence type="ECO:0000256" key="3">
    <source>
        <dbReference type="ARBA" id="ARBA00022676"/>
    </source>
</evidence>
<dbReference type="PANTHER" id="PTHR33908:SF11">
    <property type="entry name" value="MEMBRANE PROTEIN"/>
    <property type="match status" value="1"/>
</dbReference>
<keyword evidence="3" id="KW-0328">Glycosyltransferase</keyword>
<dbReference type="InterPro" id="IPR038731">
    <property type="entry name" value="RgtA/B/C-like"/>
</dbReference>
<dbReference type="GO" id="GO:0009103">
    <property type="term" value="P:lipopolysaccharide biosynthetic process"/>
    <property type="evidence" value="ECO:0007669"/>
    <property type="project" value="UniProtKB-ARBA"/>
</dbReference>
<gene>
    <name evidence="10" type="ORF">CLV51_10921</name>
</gene>
<dbReference type="EMBL" id="PYAW01000009">
    <property type="protein sequence ID" value="PSL43027.1"/>
    <property type="molecule type" value="Genomic_DNA"/>
</dbReference>
<dbReference type="PANTHER" id="PTHR33908">
    <property type="entry name" value="MANNOSYLTRANSFERASE YKCB-RELATED"/>
    <property type="match status" value="1"/>
</dbReference>
<evidence type="ECO:0000256" key="1">
    <source>
        <dbReference type="ARBA" id="ARBA00004651"/>
    </source>
</evidence>
<dbReference type="Proteomes" id="UP000240971">
    <property type="component" value="Unassembled WGS sequence"/>
</dbReference>